<comment type="caution">
    <text evidence="1">The sequence shown here is derived from an EMBL/GenBank/DDBJ whole genome shotgun (WGS) entry which is preliminary data.</text>
</comment>
<dbReference type="EMBL" id="SJPT01000009">
    <property type="protein sequence ID" value="TWU20302.1"/>
    <property type="molecule type" value="Genomic_DNA"/>
</dbReference>
<evidence type="ECO:0000313" key="1">
    <source>
        <dbReference type="EMBL" id="TWU20302.1"/>
    </source>
</evidence>
<organism evidence="1 2">
    <name type="scientific">Novipirellula galeiformis</name>
    <dbReference type="NCBI Taxonomy" id="2528004"/>
    <lineage>
        <taxon>Bacteria</taxon>
        <taxon>Pseudomonadati</taxon>
        <taxon>Planctomycetota</taxon>
        <taxon>Planctomycetia</taxon>
        <taxon>Pirellulales</taxon>
        <taxon>Pirellulaceae</taxon>
        <taxon>Novipirellula</taxon>
    </lineage>
</organism>
<gene>
    <name evidence="1" type="ORF">Pla52o_48210</name>
</gene>
<dbReference type="Proteomes" id="UP000316304">
    <property type="component" value="Unassembled WGS sequence"/>
</dbReference>
<protein>
    <submittedName>
        <fullName evidence="1">Uncharacterized protein</fullName>
    </submittedName>
</protein>
<reference evidence="1 2" key="1">
    <citation type="submission" date="2019-02" db="EMBL/GenBank/DDBJ databases">
        <title>Deep-cultivation of Planctomycetes and their phenomic and genomic characterization uncovers novel biology.</title>
        <authorList>
            <person name="Wiegand S."/>
            <person name="Jogler M."/>
            <person name="Boedeker C."/>
            <person name="Pinto D."/>
            <person name="Vollmers J."/>
            <person name="Rivas-Marin E."/>
            <person name="Kohn T."/>
            <person name="Peeters S.H."/>
            <person name="Heuer A."/>
            <person name="Rast P."/>
            <person name="Oberbeckmann S."/>
            <person name="Bunk B."/>
            <person name="Jeske O."/>
            <person name="Meyerdierks A."/>
            <person name="Storesund J.E."/>
            <person name="Kallscheuer N."/>
            <person name="Luecker S."/>
            <person name="Lage O.M."/>
            <person name="Pohl T."/>
            <person name="Merkel B.J."/>
            <person name="Hornburger P."/>
            <person name="Mueller R.-W."/>
            <person name="Bruemmer F."/>
            <person name="Labrenz M."/>
            <person name="Spormann A.M."/>
            <person name="Op Den Camp H."/>
            <person name="Overmann J."/>
            <person name="Amann R."/>
            <person name="Jetten M.S.M."/>
            <person name="Mascher T."/>
            <person name="Medema M.H."/>
            <person name="Devos D.P."/>
            <person name="Kaster A.-K."/>
            <person name="Ovreas L."/>
            <person name="Rohde M."/>
            <person name="Galperin M.Y."/>
            <person name="Jogler C."/>
        </authorList>
    </citation>
    <scope>NUCLEOTIDE SEQUENCE [LARGE SCALE GENOMIC DNA]</scope>
    <source>
        <strain evidence="1 2">Pla52o</strain>
    </source>
</reference>
<sequence length="159" mass="18039">MMHSTGVWCDRVQGGEGILRHFDASADLEPLFLINLHYDSRSLDFELVSFTAPLRTAPKWPKGLDGGTRLRLIGSTNRLNINAPAFFCETSLETIDCKMKGVEWREGKFNEREFDGVMLELRQNGDLVINAECAALRLGGIQPFDNDEADRYRNPERYA</sequence>
<proteinExistence type="predicted"/>
<name>A0A5C6C828_9BACT</name>
<keyword evidence="2" id="KW-1185">Reference proteome</keyword>
<accession>A0A5C6C828</accession>
<dbReference type="AlphaFoldDB" id="A0A5C6C828"/>
<evidence type="ECO:0000313" key="2">
    <source>
        <dbReference type="Proteomes" id="UP000316304"/>
    </source>
</evidence>